<dbReference type="Proteomes" id="UP000712600">
    <property type="component" value="Unassembled WGS sequence"/>
</dbReference>
<dbReference type="EMBL" id="QGKX02001290">
    <property type="protein sequence ID" value="KAF3536926.1"/>
    <property type="molecule type" value="Genomic_DNA"/>
</dbReference>
<protein>
    <submittedName>
        <fullName evidence="2">Uncharacterized protein</fullName>
    </submittedName>
</protein>
<feature type="region of interest" description="Disordered" evidence="1">
    <location>
        <begin position="41"/>
        <end position="72"/>
    </location>
</feature>
<evidence type="ECO:0000313" key="2">
    <source>
        <dbReference type="EMBL" id="KAF3536926.1"/>
    </source>
</evidence>
<proteinExistence type="predicted"/>
<feature type="compositionally biased region" description="Polar residues" evidence="1">
    <location>
        <begin position="41"/>
        <end position="59"/>
    </location>
</feature>
<dbReference type="AlphaFoldDB" id="A0A8S9Q576"/>
<reference evidence="2" key="1">
    <citation type="submission" date="2019-12" db="EMBL/GenBank/DDBJ databases">
        <title>Genome sequencing and annotation of Brassica cretica.</title>
        <authorList>
            <person name="Studholme D.J."/>
            <person name="Sarris P."/>
        </authorList>
    </citation>
    <scope>NUCLEOTIDE SEQUENCE</scope>
    <source>
        <strain evidence="2">PFS-109/04</strain>
        <tissue evidence="2">Leaf</tissue>
    </source>
</reference>
<accession>A0A8S9Q576</accession>
<gene>
    <name evidence="2" type="ORF">F2Q69_00022656</name>
</gene>
<sequence length="72" mass="8026">MMAPIDTKQESVRSDHRRRSSENGVKAAWSVQLVHLTNWTKSNSSNGRVGRYDQSNSPNGRMGHCGRSNSPI</sequence>
<evidence type="ECO:0000313" key="3">
    <source>
        <dbReference type="Proteomes" id="UP000712600"/>
    </source>
</evidence>
<organism evidence="2 3">
    <name type="scientific">Brassica cretica</name>
    <name type="common">Mustard</name>
    <dbReference type="NCBI Taxonomy" id="69181"/>
    <lineage>
        <taxon>Eukaryota</taxon>
        <taxon>Viridiplantae</taxon>
        <taxon>Streptophyta</taxon>
        <taxon>Embryophyta</taxon>
        <taxon>Tracheophyta</taxon>
        <taxon>Spermatophyta</taxon>
        <taxon>Magnoliopsida</taxon>
        <taxon>eudicotyledons</taxon>
        <taxon>Gunneridae</taxon>
        <taxon>Pentapetalae</taxon>
        <taxon>rosids</taxon>
        <taxon>malvids</taxon>
        <taxon>Brassicales</taxon>
        <taxon>Brassicaceae</taxon>
        <taxon>Brassiceae</taxon>
        <taxon>Brassica</taxon>
    </lineage>
</organism>
<evidence type="ECO:0000256" key="1">
    <source>
        <dbReference type="SAM" id="MobiDB-lite"/>
    </source>
</evidence>
<comment type="caution">
    <text evidence="2">The sequence shown here is derived from an EMBL/GenBank/DDBJ whole genome shotgun (WGS) entry which is preliminary data.</text>
</comment>
<name>A0A8S9Q576_BRACR</name>
<feature type="region of interest" description="Disordered" evidence="1">
    <location>
        <begin position="1"/>
        <end position="24"/>
    </location>
</feature>